<proteinExistence type="predicted"/>
<name>A0ACB8BVX6_9AGAM</name>
<reference evidence="1" key="1">
    <citation type="journal article" date="2021" name="New Phytol.">
        <title>Evolutionary innovations through gain and loss of genes in the ectomycorrhizal Boletales.</title>
        <authorList>
            <person name="Wu G."/>
            <person name="Miyauchi S."/>
            <person name="Morin E."/>
            <person name="Kuo A."/>
            <person name="Drula E."/>
            <person name="Varga T."/>
            <person name="Kohler A."/>
            <person name="Feng B."/>
            <person name="Cao Y."/>
            <person name="Lipzen A."/>
            <person name="Daum C."/>
            <person name="Hundley H."/>
            <person name="Pangilinan J."/>
            <person name="Johnson J."/>
            <person name="Barry K."/>
            <person name="LaButti K."/>
            <person name="Ng V."/>
            <person name="Ahrendt S."/>
            <person name="Min B."/>
            <person name="Choi I.G."/>
            <person name="Park H."/>
            <person name="Plett J.M."/>
            <person name="Magnuson J."/>
            <person name="Spatafora J.W."/>
            <person name="Nagy L.G."/>
            <person name="Henrissat B."/>
            <person name="Grigoriev I.V."/>
            <person name="Yang Z.L."/>
            <person name="Xu J."/>
            <person name="Martin F.M."/>
        </authorList>
    </citation>
    <scope>NUCLEOTIDE SEQUENCE</scope>
    <source>
        <strain evidence="1">KUC20120723A-06</strain>
    </source>
</reference>
<sequence>MIHTLLYVVTTVLQGLAILLTCFRLWHRISIRRFGREDTWAAVALLCGAACLISGSVYLSGSHETAIIAFWVYLFAFPCVVWAVRMSILYSITRLIPSSTSSSRIALGFSAFFVLLWALLVMQKAYKCSNVCWYNSPSITCQLPHSMYIYELATDVVSDMILVALPFRMLWNINLPEKIQRRLILSVFSTSIVVSFASIFRAVCRVMELHSLVQAASECEVIFCLVVCNLLVAVMYFYRILKTEGESESDEGTRTSAASVTFTTVDLENLDERSIVNDIPKGSLDITDSVSP</sequence>
<dbReference type="EMBL" id="MU266346">
    <property type="protein sequence ID" value="KAH7929008.1"/>
    <property type="molecule type" value="Genomic_DNA"/>
</dbReference>
<protein>
    <submittedName>
        <fullName evidence="1">Uncharacterized protein</fullName>
    </submittedName>
</protein>
<organism evidence="1 2">
    <name type="scientific">Leucogyrophana mollusca</name>
    <dbReference type="NCBI Taxonomy" id="85980"/>
    <lineage>
        <taxon>Eukaryota</taxon>
        <taxon>Fungi</taxon>
        <taxon>Dikarya</taxon>
        <taxon>Basidiomycota</taxon>
        <taxon>Agaricomycotina</taxon>
        <taxon>Agaricomycetes</taxon>
        <taxon>Agaricomycetidae</taxon>
        <taxon>Boletales</taxon>
        <taxon>Boletales incertae sedis</taxon>
        <taxon>Leucogyrophana</taxon>
    </lineage>
</organism>
<comment type="caution">
    <text evidence="1">The sequence shown here is derived from an EMBL/GenBank/DDBJ whole genome shotgun (WGS) entry which is preliminary data.</text>
</comment>
<dbReference type="Proteomes" id="UP000790709">
    <property type="component" value="Unassembled WGS sequence"/>
</dbReference>
<gene>
    <name evidence="1" type="ORF">BV22DRAFT_160948</name>
</gene>
<evidence type="ECO:0000313" key="2">
    <source>
        <dbReference type="Proteomes" id="UP000790709"/>
    </source>
</evidence>
<keyword evidence="2" id="KW-1185">Reference proteome</keyword>
<accession>A0ACB8BVX6</accession>
<evidence type="ECO:0000313" key="1">
    <source>
        <dbReference type="EMBL" id="KAH7929008.1"/>
    </source>
</evidence>